<name>A0ABQ1E928_9CLOT</name>
<sequence>MVPIPAGELRDKRDEIINLFFEGIFFTLVAKYKKLLYYIRIIAKKQIFLTKSKKLYATQTFNSIKEGDA</sequence>
<protein>
    <submittedName>
        <fullName evidence="1">Uncharacterized protein</fullName>
    </submittedName>
</protein>
<reference evidence="1 2" key="1">
    <citation type="journal article" date="2021" name="Int. J. Syst. Evol. Microbiol.">
        <title>Clostridium zeae sp. nov., isolated from corn silage.</title>
        <authorList>
            <person name="Kobayashi H."/>
            <person name="Tanizawa Y."/>
            <person name="Yagura M."/>
            <person name="Sakamoto M."/>
            <person name="Ohkuma M."/>
            <person name="Tohno M."/>
        </authorList>
    </citation>
    <scope>NUCLEOTIDE SEQUENCE [LARGE SCALE GENOMIC DNA]</scope>
    <source>
        <strain evidence="1 2">CSC2</strain>
    </source>
</reference>
<gene>
    <name evidence="1" type="ORF">CSC2_17670</name>
</gene>
<comment type="caution">
    <text evidence="1">The sequence shown here is derived from an EMBL/GenBank/DDBJ whole genome shotgun (WGS) entry which is preliminary data.</text>
</comment>
<keyword evidence="2" id="KW-1185">Reference proteome</keyword>
<organism evidence="1 2">
    <name type="scientific">Clostridium zeae</name>
    <dbReference type="NCBI Taxonomy" id="2759022"/>
    <lineage>
        <taxon>Bacteria</taxon>
        <taxon>Bacillati</taxon>
        <taxon>Bacillota</taxon>
        <taxon>Clostridia</taxon>
        <taxon>Eubacteriales</taxon>
        <taxon>Clostridiaceae</taxon>
        <taxon>Clostridium</taxon>
    </lineage>
</organism>
<evidence type="ECO:0000313" key="1">
    <source>
        <dbReference type="EMBL" id="GFZ31241.1"/>
    </source>
</evidence>
<dbReference type="EMBL" id="BMBA01000001">
    <property type="protein sequence ID" value="GFZ31241.1"/>
    <property type="molecule type" value="Genomic_DNA"/>
</dbReference>
<proteinExistence type="predicted"/>
<accession>A0ABQ1E928</accession>
<dbReference type="Proteomes" id="UP000663802">
    <property type="component" value="Unassembled WGS sequence"/>
</dbReference>
<evidence type="ECO:0000313" key="2">
    <source>
        <dbReference type="Proteomes" id="UP000663802"/>
    </source>
</evidence>